<dbReference type="Proteomes" id="UP001235133">
    <property type="component" value="Unassembled WGS sequence"/>
</dbReference>
<name>A0ABU0YW82_9MICO</name>
<proteinExistence type="predicted"/>
<feature type="compositionally biased region" description="Acidic residues" evidence="1">
    <location>
        <begin position="22"/>
        <end position="31"/>
    </location>
</feature>
<evidence type="ECO:0000313" key="3">
    <source>
        <dbReference type="Proteomes" id="UP001235133"/>
    </source>
</evidence>
<dbReference type="RefSeq" id="WP_308865973.1">
    <property type="nucleotide sequence ID" value="NZ_JAVFWO010000001.1"/>
</dbReference>
<evidence type="ECO:0000256" key="1">
    <source>
        <dbReference type="SAM" id="MobiDB-lite"/>
    </source>
</evidence>
<dbReference type="EMBL" id="JAVFWO010000001">
    <property type="protein sequence ID" value="MDQ7876572.1"/>
    <property type="molecule type" value="Genomic_DNA"/>
</dbReference>
<organism evidence="2 3">
    <name type="scientific">Microbacterium psychrotolerans</name>
    <dbReference type="NCBI Taxonomy" id="3068321"/>
    <lineage>
        <taxon>Bacteria</taxon>
        <taxon>Bacillati</taxon>
        <taxon>Actinomycetota</taxon>
        <taxon>Actinomycetes</taxon>
        <taxon>Micrococcales</taxon>
        <taxon>Microbacteriaceae</taxon>
        <taxon>Microbacterium</taxon>
    </lineage>
</organism>
<comment type="caution">
    <text evidence="2">The sequence shown here is derived from an EMBL/GenBank/DDBJ whole genome shotgun (WGS) entry which is preliminary data.</text>
</comment>
<reference evidence="2 3" key="1">
    <citation type="submission" date="2023-08" db="EMBL/GenBank/DDBJ databases">
        <title>Microbacterium psychrotolerans sp. nov., a psychrotolerant bacterium isolated from soil in Heilongjiang Province, China.</title>
        <authorList>
            <person name="An P."/>
            <person name="Zhao D."/>
            <person name="Xiang H."/>
        </authorList>
    </citation>
    <scope>NUCLEOTIDE SEQUENCE [LARGE SCALE GENOMIC DNA]</scope>
    <source>
        <strain evidence="2 3">QXD-8</strain>
    </source>
</reference>
<gene>
    <name evidence="2" type="ORF">Q9R08_01140</name>
</gene>
<keyword evidence="3" id="KW-1185">Reference proteome</keyword>
<feature type="region of interest" description="Disordered" evidence="1">
    <location>
        <begin position="1"/>
        <end position="31"/>
    </location>
</feature>
<evidence type="ECO:0000313" key="2">
    <source>
        <dbReference type="EMBL" id="MDQ7876572.1"/>
    </source>
</evidence>
<protein>
    <submittedName>
        <fullName evidence="2">Uncharacterized protein</fullName>
    </submittedName>
</protein>
<sequence>MTDDLGQPPEPEVTAKQRPLDDDPDGYTDDDLSSKDGYLDLLLSMYVGFADEGSGAIGMTLQSNGAVISGIVISRAEWIERVVDSLTASGGGQTAENLGEWYGKMQDNFLEEWNRRDAADLLGRARRFIHMRDVRVLNGADVNLPTWRGSLADVTGWSLGSWNPPMSALPGDGPE</sequence>
<accession>A0ABU0YW82</accession>